<proteinExistence type="inferred from homology"/>
<keyword evidence="8" id="KW-0624">Polysaccharide degradation</keyword>
<dbReference type="GO" id="GO:0000272">
    <property type="term" value="P:polysaccharide catabolic process"/>
    <property type="evidence" value="ECO:0007669"/>
    <property type="project" value="UniProtKB-KW"/>
</dbReference>
<dbReference type="Gene3D" id="2.70.98.30">
    <property type="entry name" value="Golgi alpha-mannosidase II, domain 4"/>
    <property type="match status" value="1"/>
</dbReference>
<dbReference type="Proteomes" id="UP000510647">
    <property type="component" value="Chromosome 8"/>
</dbReference>
<feature type="domain" description="Glycosyl hydrolase family 81 N-terminal" evidence="9">
    <location>
        <begin position="76"/>
        <end position="382"/>
    </location>
</feature>
<keyword evidence="7" id="KW-0961">Cell wall biogenesis/degradation</keyword>
<evidence type="ECO:0000256" key="8">
    <source>
        <dbReference type="ARBA" id="ARBA00023326"/>
    </source>
</evidence>
<dbReference type="PROSITE" id="PS52008">
    <property type="entry name" value="GH81"/>
    <property type="match status" value="1"/>
</dbReference>
<dbReference type="FunFam" id="2.70.98.30:FF:000006">
    <property type="entry name" value="Endo-1,3-beta-glucanase Engl1"/>
    <property type="match status" value="1"/>
</dbReference>
<comment type="similarity">
    <text evidence="2">Belongs to the glycosyl hydrolase 81 family.</text>
</comment>
<dbReference type="GO" id="GO:0071555">
    <property type="term" value="P:cell wall organization"/>
    <property type="evidence" value="ECO:0007669"/>
    <property type="project" value="UniProtKB-KW"/>
</dbReference>
<evidence type="ECO:0000256" key="5">
    <source>
        <dbReference type="ARBA" id="ARBA00023277"/>
    </source>
</evidence>
<dbReference type="Pfam" id="PF03639">
    <property type="entry name" value="Glyco_hydro_81"/>
    <property type="match status" value="1"/>
</dbReference>
<feature type="domain" description="Glycosyl hydrolase family 81 C-terminal" evidence="10">
    <location>
        <begin position="394"/>
        <end position="742"/>
    </location>
</feature>
<name>A0A7H9I0F1_9SACH</name>
<evidence type="ECO:0000256" key="2">
    <source>
        <dbReference type="ARBA" id="ARBA00010730"/>
    </source>
</evidence>
<dbReference type="Gene3D" id="1.20.5.420">
    <property type="entry name" value="Immunoglobulin FC, subunit C"/>
    <property type="match status" value="1"/>
</dbReference>
<dbReference type="EC" id="3.2.1.39" evidence="3"/>
<keyword evidence="12" id="KW-1185">Reference proteome</keyword>
<accession>A0A7H9I0F1</accession>
<evidence type="ECO:0000313" key="12">
    <source>
        <dbReference type="Proteomes" id="UP000510647"/>
    </source>
</evidence>
<evidence type="ECO:0000256" key="7">
    <source>
        <dbReference type="ARBA" id="ARBA00023316"/>
    </source>
</evidence>
<dbReference type="EMBL" id="CP059274">
    <property type="protein sequence ID" value="QLQ82345.1"/>
    <property type="molecule type" value="Genomic_DNA"/>
</dbReference>
<dbReference type="Gene3D" id="1.10.287.1170">
    <property type="entry name" value="glycoside hydrolase family 81 endo-[beta] glucanase"/>
    <property type="match status" value="1"/>
</dbReference>
<dbReference type="OrthoDB" id="4473401at2759"/>
<evidence type="ECO:0000313" key="11">
    <source>
        <dbReference type="EMBL" id="QLQ82345.1"/>
    </source>
</evidence>
<gene>
    <name evidence="11" type="ORF">HG537_0H01060</name>
</gene>
<dbReference type="AlphaFoldDB" id="A0A7H9I0F1"/>
<dbReference type="PANTHER" id="PTHR31983:SF0">
    <property type="entry name" value="GLUCAN ENDO-1,3-BETA-D-GLUCOSIDASE 2"/>
    <property type="match status" value="1"/>
</dbReference>
<keyword evidence="5" id="KW-0119">Carbohydrate metabolism</keyword>
<dbReference type="GO" id="GO:0009986">
    <property type="term" value="C:cell surface"/>
    <property type="evidence" value="ECO:0007669"/>
    <property type="project" value="TreeGrafter"/>
</dbReference>
<evidence type="ECO:0000256" key="6">
    <source>
        <dbReference type="ARBA" id="ARBA00023295"/>
    </source>
</evidence>
<evidence type="ECO:0000259" key="10">
    <source>
        <dbReference type="Pfam" id="PF17652"/>
    </source>
</evidence>
<dbReference type="GO" id="GO:0052861">
    <property type="term" value="F:endo-1,3(4)-beta-glucanase activity"/>
    <property type="evidence" value="ECO:0007669"/>
    <property type="project" value="InterPro"/>
</dbReference>
<dbReference type="Pfam" id="PF17652">
    <property type="entry name" value="Glyco_hydro81C"/>
    <property type="match status" value="1"/>
</dbReference>
<protein>
    <recommendedName>
        <fullName evidence="3">glucan endo-1,3-beta-D-glucosidase</fullName>
        <ecNumber evidence="3">3.2.1.39</ecNumber>
    </recommendedName>
</protein>
<evidence type="ECO:0000256" key="4">
    <source>
        <dbReference type="ARBA" id="ARBA00022801"/>
    </source>
</evidence>
<dbReference type="GO" id="GO:0042973">
    <property type="term" value="F:glucan endo-1,3-beta-D-glucosidase activity"/>
    <property type="evidence" value="ECO:0007669"/>
    <property type="project" value="UniProtKB-EC"/>
</dbReference>
<evidence type="ECO:0000256" key="1">
    <source>
        <dbReference type="ARBA" id="ARBA00000382"/>
    </source>
</evidence>
<comment type="catalytic activity">
    <reaction evidence="1">
        <text>Hydrolysis of (1-&gt;3)-beta-D-glucosidic linkages in (1-&gt;3)-beta-D-glucans.</text>
        <dbReference type="EC" id="3.2.1.39"/>
    </reaction>
</comment>
<keyword evidence="6" id="KW-0326">Glycosidase</keyword>
<dbReference type="InterPro" id="IPR040720">
    <property type="entry name" value="GH81_C"/>
</dbReference>
<dbReference type="InterPro" id="IPR040451">
    <property type="entry name" value="GH81_N"/>
</dbReference>
<reference evidence="11 12" key="1">
    <citation type="submission" date="2020-06" db="EMBL/GenBank/DDBJ databases">
        <title>The yeast mating-type switching endonuclease HO is a domesticated member of an unorthodox homing genetic element family.</title>
        <authorList>
            <person name="Coughlan A.Y."/>
            <person name="Lombardi L."/>
            <person name="Braun-Galleani S."/>
            <person name="Martos A.R."/>
            <person name="Galeote V."/>
            <person name="Bigey F."/>
            <person name="Dequin S."/>
            <person name="Byrne K.P."/>
            <person name="Wolfe K.H."/>
        </authorList>
    </citation>
    <scope>NUCLEOTIDE SEQUENCE [LARGE SCALE GENOMIC DNA]</scope>
    <source>
        <strain evidence="11 12">CBS2947</strain>
    </source>
</reference>
<evidence type="ECO:0000256" key="3">
    <source>
        <dbReference type="ARBA" id="ARBA00012780"/>
    </source>
</evidence>
<keyword evidence="4" id="KW-0378">Hydrolase</keyword>
<evidence type="ECO:0000259" key="9">
    <source>
        <dbReference type="Pfam" id="PF03639"/>
    </source>
</evidence>
<dbReference type="PANTHER" id="PTHR31983">
    <property type="entry name" value="ENDO-1,3(4)-BETA-GLUCANASE 1"/>
    <property type="match status" value="1"/>
</dbReference>
<organism evidence="11 12">
    <name type="scientific">Torulaspora globosa</name>
    <dbReference type="NCBI Taxonomy" id="48254"/>
    <lineage>
        <taxon>Eukaryota</taxon>
        <taxon>Fungi</taxon>
        <taxon>Dikarya</taxon>
        <taxon>Ascomycota</taxon>
        <taxon>Saccharomycotina</taxon>
        <taxon>Saccharomycetes</taxon>
        <taxon>Saccharomycetales</taxon>
        <taxon>Saccharomycetaceae</taxon>
        <taxon>Torulaspora</taxon>
    </lineage>
</organism>
<dbReference type="InterPro" id="IPR005200">
    <property type="entry name" value="Endo-beta-glucanase"/>
</dbReference>
<sequence length="749" mass="82926">MSYRRPPMPLPDDQSLLLQSSNVVAPLPPSVGMREEINSQGFDQVPFTSAADTIDLNGILPNSPPLGVFARVDHEVALPPMVRQDSLPVETNKFYGNMLLGNQANGVWTHPYSLWFARDSSFFGLAVSHTTSSQRVYGPGNPPQYFFNPVGIKSFVFSSAEFQTASDVSLKLGSPKHMSVQVYLHKNDTQYIQFSLLQGMGFVSGVYINMQPKIQSAVGFRSFESGQIFGNTQRYNVVLQDNRKWTLYVTCAADQSLSFALQGGNTVLGSQRVSQCLIQIVADDSSVIDQAAGCYPTDCSLACSVVGATGTYKLTYQLAGSSSSGKTLMYALPHHVSCFNESMSSKLIESRLDSTICGQMTGLITDVFEMTVNVPDVGFFPATTIPGKENPPQYSGDVLNAVKKAASLEVNGDVMNESNLNSMYFSGKALAKYAWMLYCCCYIIKDSALVSQLLPKLKSAMGRFIGNNQILPLRYDKTWGGLISSGTSSDDFGNSYYNDHHFHYSYHVITAAILSIVDRDAGDNNWLTENREWVENLLRDYANPSENDNYFPAFRSFDWFNGHSWAKGLFESGDGKDEESSSEDVNASYAIKLWGLATQNQPLIDLADLQLGILNTSLNSYFLYSDDNKIMPPSFIPNKVSGILFENKIDHTTYFGNNLEYIQMIHAIPITPISSFIRHPTFVQEEWVQKLAPIVSQVQDGWKGIMFLNLALCDPKASYDFFNSSSFTSAYLDNGQSLTWSLAYSGAFL</sequence>